<keyword evidence="3 6" id="KW-0378">Hydrolase</keyword>
<feature type="transmembrane region" description="Helical" evidence="8">
    <location>
        <begin position="83"/>
        <end position="101"/>
    </location>
</feature>
<dbReference type="Gene3D" id="3.30.2010.10">
    <property type="entry name" value="Metalloproteases ('zincins'), catalytic domain"/>
    <property type="match status" value="1"/>
</dbReference>
<keyword evidence="1 6" id="KW-0645">Protease</keyword>
<proteinExistence type="inferred from homology"/>
<keyword evidence="8" id="KW-0472">Membrane</keyword>
<keyword evidence="2" id="KW-0479">Metal-binding</keyword>
<evidence type="ECO:0000256" key="4">
    <source>
        <dbReference type="ARBA" id="ARBA00022833"/>
    </source>
</evidence>
<dbReference type="EMBL" id="JAUSUZ010000001">
    <property type="protein sequence ID" value="MDQ0370277.1"/>
    <property type="molecule type" value="Genomic_DNA"/>
</dbReference>
<keyword evidence="4 6" id="KW-0862">Zinc</keyword>
<accession>A0AAE4B155</accession>
<organism evidence="10 11">
    <name type="scientific">Catenuloplanes indicus</name>
    <dbReference type="NCBI Taxonomy" id="137267"/>
    <lineage>
        <taxon>Bacteria</taxon>
        <taxon>Bacillati</taxon>
        <taxon>Actinomycetota</taxon>
        <taxon>Actinomycetes</taxon>
        <taxon>Micromonosporales</taxon>
        <taxon>Micromonosporaceae</taxon>
        <taxon>Catenuloplanes</taxon>
    </lineage>
</organism>
<dbReference type="GO" id="GO:0006508">
    <property type="term" value="P:proteolysis"/>
    <property type="evidence" value="ECO:0007669"/>
    <property type="project" value="UniProtKB-KW"/>
</dbReference>
<dbReference type="PANTHER" id="PTHR34978">
    <property type="entry name" value="POSSIBLE SENSOR-TRANSDUCER PROTEIN BLAR"/>
    <property type="match status" value="1"/>
</dbReference>
<evidence type="ECO:0000256" key="7">
    <source>
        <dbReference type="SAM" id="MobiDB-lite"/>
    </source>
</evidence>
<feature type="compositionally biased region" description="Low complexity" evidence="7">
    <location>
        <begin position="239"/>
        <end position="250"/>
    </location>
</feature>
<comment type="similarity">
    <text evidence="6">Belongs to the peptidase M48 family.</text>
</comment>
<feature type="transmembrane region" description="Helical" evidence="8">
    <location>
        <begin position="35"/>
        <end position="58"/>
    </location>
</feature>
<feature type="region of interest" description="Disordered" evidence="7">
    <location>
        <begin position="237"/>
        <end position="315"/>
    </location>
</feature>
<evidence type="ECO:0000259" key="9">
    <source>
        <dbReference type="Pfam" id="PF01435"/>
    </source>
</evidence>
<evidence type="ECO:0000256" key="5">
    <source>
        <dbReference type="ARBA" id="ARBA00023049"/>
    </source>
</evidence>
<evidence type="ECO:0000256" key="8">
    <source>
        <dbReference type="SAM" id="Phobius"/>
    </source>
</evidence>
<dbReference type="AlphaFoldDB" id="A0AAE4B155"/>
<reference evidence="10 11" key="1">
    <citation type="submission" date="2023-07" db="EMBL/GenBank/DDBJ databases">
        <title>Sequencing the genomes of 1000 actinobacteria strains.</title>
        <authorList>
            <person name="Klenk H.-P."/>
        </authorList>
    </citation>
    <scope>NUCLEOTIDE SEQUENCE [LARGE SCALE GENOMIC DNA]</scope>
    <source>
        <strain evidence="10 11">DSM 44709</strain>
    </source>
</reference>
<dbReference type="InterPro" id="IPR052173">
    <property type="entry name" value="Beta-lactam_resp_regulator"/>
</dbReference>
<dbReference type="GO" id="GO:0004222">
    <property type="term" value="F:metalloendopeptidase activity"/>
    <property type="evidence" value="ECO:0007669"/>
    <property type="project" value="InterPro"/>
</dbReference>
<feature type="compositionally biased region" description="Low complexity" evidence="7">
    <location>
        <begin position="334"/>
        <end position="346"/>
    </location>
</feature>
<sequence length="421" mass="42924">MTVWVYVPIVLSAALALLARPIATGSAPAAAARALAGAALLAAVTSTASLILLVATLLDRLPPPLVARNEPGRPRLPEPVPDVVAITAVVLLLIALIRYGVDVRRRDAVHRGLRDAVDHGGRAGGDGVVVADWSAPFAIAVPGRPGHILLTTGMIRLLTADERRVVLAHERAHLARRHHRLTAMASTAAALNPILLPARDAVSYLVERWADEEAATEVGDRHLTARSVAKAALATLDHPTFTPGTPPAGAHVPSTASSEGRASSIPPAGGRISGPQPAEGRTTGTAASEGRATGTPAAEGRTTGTAVTEGRVSGIPVTDGCATGNPAPEGYATVTPAAGGRATGTARGRRGCGAEAPGVQGMHGSRRGHAVGRVRAMTDPAGTTRRTRAGLFALALLSIAFVVTDAAAATDFVVFATAWMP</sequence>
<dbReference type="CDD" id="cd07326">
    <property type="entry name" value="M56_BlaR1_MecR1_like"/>
    <property type="match status" value="1"/>
</dbReference>
<comment type="caution">
    <text evidence="10">The sequence shown here is derived from an EMBL/GenBank/DDBJ whole genome shotgun (WGS) entry which is preliminary data.</text>
</comment>
<evidence type="ECO:0000256" key="1">
    <source>
        <dbReference type="ARBA" id="ARBA00022670"/>
    </source>
</evidence>
<name>A0AAE4B155_9ACTN</name>
<dbReference type="RefSeq" id="WP_307246114.1">
    <property type="nucleotide sequence ID" value="NZ_JAUSUZ010000001.1"/>
</dbReference>
<dbReference type="InterPro" id="IPR001915">
    <property type="entry name" value="Peptidase_M48"/>
</dbReference>
<dbReference type="Proteomes" id="UP001240236">
    <property type="component" value="Unassembled WGS sequence"/>
</dbReference>
<feature type="transmembrane region" description="Helical" evidence="8">
    <location>
        <begin position="6"/>
        <end position="23"/>
    </location>
</feature>
<dbReference type="PANTHER" id="PTHR34978:SF3">
    <property type="entry name" value="SLR0241 PROTEIN"/>
    <property type="match status" value="1"/>
</dbReference>
<comment type="cofactor">
    <cofactor evidence="6">
        <name>Zn(2+)</name>
        <dbReference type="ChEBI" id="CHEBI:29105"/>
    </cofactor>
    <text evidence="6">Binds 1 zinc ion per subunit.</text>
</comment>
<keyword evidence="11" id="KW-1185">Reference proteome</keyword>
<gene>
    <name evidence="10" type="ORF">J2S42_006946</name>
</gene>
<feature type="transmembrane region" description="Helical" evidence="8">
    <location>
        <begin position="391"/>
        <end position="419"/>
    </location>
</feature>
<feature type="domain" description="Peptidase M48" evidence="9">
    <location>
        <begin position="128"/>
        <end position="187"/>
    </location>
</feature>
<feature type="region of interest" description="Disordered" evidence="7">
    <location>
        <begin position="334"/>
        <end position="368"/>
    </location>
</feature>
<evidence type="ECO:0000256" key="6">
    <source>
        <dbReference type="RuleBase" id="RU003983"/>
    </source>
</evidence>
<dbReference type="Pfam" id="PF01435">
    <property type="entry name" value="Peptidase_M48"/>
    <property type="match status" value="1"/>
</dbReference>
<evidence type="ECO:0000313" key="11">
    <source>
        <dbReference type="Proteomes" id="UP001240236"/>
    </source>
</evidence>
<keyword evidence="5 6" id="KW-0482">Metalloprotease</keyword>
<evidence type="ECO:0000313" key="10">
    <source>
        <dbReference type="EMBL" id="MDQ0370277.1"/>
    </source>
</evidence>
<keyword evidence="8" id="KW-0812">Transmembrane</keyword>
<keyword evidence="8" id="KW-1133">Transmembrane helix</keyword>
<protein>
    <recommendedName>
        <fullName evidence="9">Peptidase M48 domain-containing protein</fullName>
    </recommendedName>
</protein>
<evidence type="ECO:0000256" key="3">
    <source>
        <dbReference type="ARBA" id="ARBA00022801"/>
    </source>
</evidence>
<evidence type="ECO:0000256" key="2">
    <source>
        <dbReference type="ARBA" id="ARBA00022723"/>
    </source>
</evidence>
<dbReference type="GO" id="GO:0046872">
    <property type="term" value="F:metal ion binding"/>
    <property type="evidence" value="ECO:0007669"/>
    <property type="project" value="UniProtKB-KW"/>
</dbReference>